<keyword evidence="3" id="KW-1185">Reference proteome</keyword>
<keyword evidence="1" id="KW-1133">Transmembrane helix</keyword>
<proteinExistence type="predicted"/>
<name>A0AAN5CMW5_9BILA</name>
<keyword evidence="1" id="KW-0472">Membrane</keyword>
<feature type="transmembrane region" description="Helical" evidence="1">
    <location>
        <begin position="99"/>
        <end position="119"/>
    </location>
</feature>
<feature type="non-terminal residue" evidence="2">
    <location>
        <position position="193"/>
    </location>
</feature>
<protein>
    <recommendedName>
        <fullName evidence="4">G protein-coupled receptor</fullName>
    </recommendedName>
</protein>
<accession>A0AAN5CMW5</accession>
<evidence type="ECO:0000313" key="2">
    <source>
        <dbReference type="EMBL" id="GMR47244.1"/>
    </source>
</evidence>
<evidence type="ECO:0000256" key="1">
    <source>
        <dbReference type="SAM" id="Phobius"/>
    </source>
</evidence>
<dbReference type="EMBL" id="BTRK01000004">
    <property type="protein sequence ID" value="GMR47244.1"/>
    <property type="molecule type" value="Genomic_DNA"/>
</dbReference>
<comment type="caution">
    <text evidence="2">The sequence shown here is derived from an EMBL/GenBank/DDBJ whole genome shotgun (WGS) entry which is preliminary data.</text>
</comment>
<keyword evidence="1" id="KW-0812">Transmembrane</keyword>
<reference evidence="3" key="1">
    <citation type="submission" date="2022-10" db="EMBL/GenBank/DDBJ databases">
        <title>Genome assembly of Pristionchus species.</title>
        <authorList>
            <person name="Yoshida K."/>
            <person name="Sommer R.J."/>
        </authorList>
    </citation>
    <scope>NUCLEOTIDE SEQUENCE [LARGE SCALE GENOMIC DNA]</scope>
    <source>
        <strain evidence="3">RS5460</strain>
    </source>
</reference>
<organism evidence="2 3">
    <name type="scientific">Pristionchus mayeri</name>
    <dbReference type="NCBI Taxonomy" id="1317129"/>
    <lineage>
        <taxon>Eukaryota</taxon>
        <taxon>Metazoa</taxon>
        <taxon>Ecdysozoa</taxon>
        <taxon>Nematoda</taxon>
        <taxon>Chromadorea</taxon>
        <taxon>Rhabditida</taxon>
        <taxon>Rhabditina</taxon>
        <taxon>Diplogasteromorpha</taxon>
        <taxon>Diplogasteroidea</taxon>
        <taxon>Neodiplogasteridae</taxon>
        <taxon>Pristionchus</taxon>
    </lineage>
</organism>
<feature type="transmembrane region" description="Helical" evidence="1">
    <location>
        <begin position="158"/>
        <end position="178"/>
    </location>
</feature>
<evidence type="ECO:0008006" key="4">
    <source>
        <dbReference type="Google" id="ProtNLM"/>
    </source>
</evidence>
<dbReference type="Proteomes" id="UP001328107">
    <property type="component" value="Unassembled WGS sequence"/>
</dbReference>
<feature type="transmembrane region" description="Helical" evidence="1">
    <location>
        <begin position="15"/>
        <end position="35"/>
    </location>
</feature>
<gene>
    <name evidence="2" type="ORF">PMAYCL1PPCAC_17439</name>
</gene>
<dbReference type="AlphaFoldDB" id="A0AAN5CMW5"/>
<evidence type="ECO:0000313" key="3">
    <source>
        <dbReference type="Proteomes" id="UP001328107"/>
    </source>
</evidence>
<feature type="transmembrane region" description="Helical" evidence="1">
    <location>
        <begin position="47"/>
        <end position="66"/>
    </location>
</feature>
<sequence length="193" mass="21983">MAEDSRGKGYRKNLFLLQATSTMMDILCTAYAPIIQVNCRAIFSDSLLAEFINFATFIVRLIFLNYELSMLSDNWSYSIRRVVLPPESPFCFEGWRKSILFLSLQVATCVVGIVTYLLMHDQIINSDKIPSSFHWIINKSAYLLIRESPLLYGAAARAIIYGSLFVFMIAAMLMQMLIEINRGMNHASLATQR</sequence>